<name>A0A7C0WV05_9BACT</name>
<proteinExistence type="predicted"/>
<reference evidence="1" key="1">
    <citation type="journal article" date="2020" name="mSystems">
        <title>Genome- and Community-Level Interaction Insights into Carbon Utilization and Element Cycling Functions of Hydrothermarchaeota in Hydrothermal Sediment.</title>
        <authorList>
            <person name="Zhou Z."/>
            <person name="Liu Y."/>
            <person name="Xu W."/>
            <person name="Pan J."/>
            <person name="Luo Z.H."/>
            <person name="Li M."/>
        </authorList>
    </citation>
    <scope>NUCLEOTIDE SEQUENCE [LARGE SCALE GENOMIC DNA]</scope>
    <source>
        <strain evidence="1">HyVt-19</strain>
    </source>
</reference>
<dbReference type="EMBL" id="DQZW01000143">
    <property type="protein sequence ID" value="HDL89866.1"/>
    <property type="molecule type" value="Genomic_DNA"/>
</dbReference>
<organism evidence="1">
    <name type="scientific">Thermodesulforhabdus norvegica</name>
    <dbReference type="NCBI Taxonomy" id="39841"/>
    <lineage>
        <taxon>Bacteria</taxon>
        <taxon>Pseudomonadati</taxon>
        <taxon>Thermodesulfobacteriota</taxon>
        <taxon>Syntrophobacteria</taxon>
        <taxon>Syntrophobacterales</taxon>
        <taxon>Thermodesulforhabdaceae</taxon>
        <taxon>Thermodesulforhabdus</taxon>
    </lineage>
</organism>
<accession>A0A7C0WV05</accession>
<dbReference type="AlphaFoldDB" id="A0A7C0WV05"/>
<dbReference type="Proteomes" id="UP000886355">
    <property type="component" value="Unassembled WGS sequence"/>
</dbReference>
<gene>
    <name evidence="1" type="ORF">ENG14_03075</name>
</gene>
<comment type="caution">
    <text evidence="1">The sequence shown here is derived from an EMBL/GenBank/DDBJ whole genome shotgun (WGS) entry which is preliminary data.</text>
</comment>
<protein>
    <submittedName>
        <fullName evidence="1">Uncharacterized protein</fullName>
    </submittedName>
</protein>
<evidence type="ECO:0000313" key="1">
    <source>
        <dbReference type="EMBL" id="HDL89866.1"/>
    </source>
</evidence>
<sequence>MTKIFQLIVARNDQGASGKSVSLGIRITLGDQTNILPVSPECRSVGALSKEVKALQKELEDSLGMAKDLFEGKRPGGGMSITDDMTPSQIWGVLSAVSGDDAFAESFNSMAEERRREVAEYILTSCNIFAGKAAVFSERYDSDTALLE</sequence>